<evidence type="ECO:0000313" key="1">
    <source>
        <dbReference type="EMBL" id="KKM62071.1"/>
    </source>
</evidence>
<dbReference type="AlphaFoldDB" id="A0A0F9JI93"/>
<name>A0A0F9JI93_9ZZZZ</name>
<protein>
    <submittedName>
        <fullName evidence="1">Uncharacterized protein</fullName>
    </submittedName>
</protein>
<proteinExistence type="predicted"/>
<reference evidence="1" key="1">
    <citation type="journal article" date="2015" name="Nature">
        <title>Complex archaea that bridge the gap between prokaryotes and eukaryotes.</title>
        <authorList>
            <person name="Spang A."/>
            <person name="Saw J.H."/>
            <person name="Jorgensen S.L."/>
            <person name="Zaremba-Niedzwiedzka K."/>
            <person name="Martijn J."/>
            <person name="Lind A.E."/>
            <person name="van Eijk R."/>
            <person name="Schleper C."/>
            <person name="Guy L."/>
            <person name="Ettema T.J."/>
        </authorList>
    </citation>
    <scope>NUCLEOTIDE SEQUENCE</scope>
</reference>
<comment type="caution">
    <text evidence="1">The sequence shown here is derived from an EMBL/GenBank/DDBJ whole genome shotgun (WGS) entry which is preliminary data.</text>
</comment>
<organism evidence="1">
    <name type="scientific">marine sediment metagenome</name>
    <dbReference type="NCBI Taxonomy" id="412755"/>
    <lineage>
        <taxon>unclassified sequences</taxon>
        <taxon>metagenomes</taxon>
        <taxon>ecological metagenomes</taxon>
    </lineage>
</organism>
<dbReference type="EMBL" id="LAZR01011369">
    <property type="protein sequence ID" value="KKM62071.1"/>
    <property type="molecule type" value="Genomic_DNA"/>
</dbReference>
<accession>A0A0F9JI93</accession>
<sequence>MYEIYNIFSSKNRSLYGRYIKALGNILEDRVFHDLHIYNLSFNSPNTPNKELKRFLNPENKSEELFDVGAIDHKFHKFYIVECKNKTRIILRNYDPIKLNDYIKQEFIEFRDINLPNIDNLKSNWKLEAYKTIPMFYNFVPLYGEFENLQKFQVMDGIHIIQNFAEIGSIIQKNFRKNRASFYEIYNIPKKFFNVITGNSKLNNINYKLNQDVGHLFDDTPEKYLIHTGKIYSNYKNQGIPDLDVKLDNQHYILSIDIPPELIEKVENLNLRIDDRVSVLFYRIGPYSQIFILGNIWKL</sequence>
<gene>
    <name evidence="1" type="ORF">LCGC14_1525390</name>
</gene>